<sequence>METIANFLKDKIDIPITIGSLIDGNGVGLFSTSGLEPTFYFDDEVPLEYNGLQIISRNESYSKGEKIINDIFSIMNSLEGYKPQQSPFHIGKDDKGRSEFSVNYIIMKEGT</sequence>
<organism evidence="1">
    <name type="scientific">bioreactor metagenome</name>
    <dbReference type="NCBI Taxonomy" id="1076179"/>
    <lineage>
        <taxon>unclassified sequences</taxon>
        <taxon>metagenomes</taxon>
        <taxon>ecological metagenomes</taxon>
    </lineage>
</organism>
<evidence type="ECO:0000313" key="1">
    <source>
        <dbReference type="EMBL" id="MPM26234.1"/>
    </source>
</evidence>
<name>A0A644YJD7_9ZZZZ</name>
<dbReference type="InterPro" id="IPR024411">
    <property type="entry name" value="Tail_terminator_phage"/>
</dbReference>
<gene>
    <name evidence="1" type="ORF">SDC9_72735</name>
</gene>
<accession>A0A644YJD7</accession>
<reference evidence="1" key="1">
    <citation type="submission" date="2019-08" db="EMBL/GenBank/DDBJ databases">
        <authorList>
            <person name="Kucharzyk K."/>
            <person name="Murdoch R.W."/>
            <person name="Higgins S."/>
            <person name="Loffler F."/>
        </authorList>
    </citation>
    <scope>NUCLEOTIDE SEQUENCE</scope>
</reference>
<protein>
    <submittedName>
        <fullName evidence="1">Uncharacterized protein</fullName>
    </submittedName>
</protein>
<dbReference type="EMBL" id="VSSQ01004684">
    <property type="protein sequence ID" value="MPM26234.1"/>
    <property type="molecule type" value="Genomic_DNA"/>
</dbReference>
<dbReference type="AlphaFoldDB" id="A0A644YJD7"/>
<proteinExistence type="predicted"/>
<dbReference type="Pfam" id="PF12691">
    <property type="entry name" value="Phage_tail_terminator_6"/>
    <property type="match status" value="1"/>
</dbReference>
<comment type="caution">
    <text evidence="1">The sequence shown here is derived from an EMBL/GenBank/DDBJ whole genome shotgun (WGS) entry which is preliminary data.</text>
</comment>